<evidence type="ECO:0000313" key="6">
    <source>
        <dbReference type="EMBL" id="MDI2090194.1"/>
    </source>
</evidence>
<dbReference type="Pfam" id="PF00135">
    <property type="entry name" value="COesterase"/>
    <property type="match status" value="1"/>
</dbReference>
<feature type="region of interest" description="Disordered" evidence="4">
    <location>
        <begin position="509"/>
        <end position="531"/>
    </location>
</feature>
<evidence type="ECO:0000256" key="1">
    <source>
        <dbReference type="ARBA" id="ARBA00005964"/>
    </source>
</evidence>
<dbReference type="Proteomes" id="UP001431634">
    <property type="component" value="Unassembled WGS sequence"/>
</dbReference>
<dbReference type="InterPro" id="IPR000997">
    <property type="entry name" value="Cholinesterase"/>
</dbReference>
<dbReference type="EMBL" id="JASBAO010000001">
    <property type="protein sequence ID" value="MDI2090194.1"/>
    <property type="molecule type" value="Genomic_DNA"/>
</dbReference>
<reference evidence="6" key="1">
    <citation type="submission" date="2023-05" db="EMBL/GenBank/DDBJ databases">
        <title>Whole genome sequence of Commensalibacter sp.</title>
        <authorList>
            <person name="Charoenyingcharoen P."/>
            <person name="Yukphan P."/>
        </authorList>
    </citation>
    <scope>NUCLEOTIDE SEQUENCE</scope>
    <source>
        <strain evidence="6">TBRC 16381</strain>
    </source>
</reference>
<sequence length="531" mass="59377">MSCLTPFSVFAQSYQDPVVSLPNQGNIQGVFSNNLAVFKGIPYAMPPIGTYRWMPPQPTKKWQEIKKATDFGPSCPQLSNNWDKDPQLFRTNEDCLYLNIWAPRSYFEHPNQQHTYPVMVWIHGGGFVSGSGSLDIYNGAALAQRGIVVVTINYRLGRFGFFAHPALKKENEEDKWANYGLLDQIFALQWIQRNIASFGGDSNNVTVFGESAGGASIIALMTITEAKGLFNKAIIQSGTGHNRAFPPISAEKAEAIGVNFASKHHITGNGAQSLEQLRALPTDKIVDGLNLQNFQSDLFSGLVVDNTTLRETLDDAFKNDHFYPVPTLIGDTDGDGLILSATSLDDLAKTLNTTVDEINKIYNPIGKNSQTKVLHQVVADLQIIEPTRLLARQIAQKQTPVYRYRFSYIANVARPYTSFGAPHASEIPYIFNTLNKVYTDITPQDTAMSKAVMMTWVNFAKNGIPHIDGFPDFPSMQSHPEGVYNFKTDGIIFEKDSFKSRLDFIERQLDRKMNKEQNSPTQNNRPKYPTR</sequence>
<dbReference type="InterPro" id="IPR019826">
    <property type="entry name" value="Carboxylesterase_B_AS"/>
</dbReference>
<dbReference type="InterPro" id="IPR019819">
    <property type="entry name" value="Carboxylesterase_B_CS"/>
</dbReference>
<accession>A0ABT6Q147</accession>
<keyword evidence="2 3" id="KW-0378">Hydrolase</keyword>
<comment type="caution">
    <text evidence="6">The sequence shown here is derived from an EMBL/GenBank/DDBJ whole genome shotgun (WGS) entry which is preliminary data.</text>
</comment>
<evidence type="ECO:0000259" key="5">
    <source>
        <dbReference type="Pfam" id="PF00135"/>
    </source>
</evidence>
<evidence type="ECO:0000256" key="3">
    <source>
        <dbReference type="RuleBase" id="RU361235"/>
    </source>
</evidence>
<dbReference type="RefSeq" id="WP_281447345.1">
    <property type="nucleotide sequence ID" value="NZ_JASBAO010000001.1"/>
</dbReference>
<feature type="compositionally biased region" description="Polar residues" evidence="4">
    <location>
        <begin position="516"/>
        <end position="525"/>
    </location>
</feature>
<comment type="similarity">
    <text evidence="1 3">Belongs to the type-B carboxylesterase/lipase family.</text>
</comment>
<dbReference type="Gene3D" id="3.40.50.1820">
    <property type="entry name" value="alpha/beta hydrolase"/>
    <property type="match status" value="1"/>
</dbReference>
<dbReference type="InterPro" id="IPR050309">
    <property type="entry name" value="Type-B_Carboxylest/Lipase"/>
</dbReference>
<evidence type="ECO:0000256" key="2">
    <source>
        <dbReference type="ARBA" id="ARBA00022801"/>
    </source>
</evidence>
<dbReference type="PROSITE" id="PS00122">
    <property type="entry name" value="CARBOXYLESTERASE_B_1"/>
    <property type="match status" value="1"/>
</dbReference>
<dbReference type="EC" id="3.1.1.-" evidence="3"/>
<feature type="domain" description="Carboxylesterase type B" evidence="5">
    <location>
        <begin position="16"/>
        <end position="491"/>
    </location>
</feature>
<protein>
    <recommendedName>
        <fullName evidence="3">Carboxylic ester hydrolase</fullName>
        <ecNumber evidence="3">3.1.1.-</ecNumber>
    </recommendedName>
</protein>
<keyword evidence="7" id="KW-1185">Reference proteome</keyword>
<dbReference type="InterPro" id="IPR002018">
    <property type="entry name" value="CarbesteraseB"/>
</dbReference>
<dbReference type="PROSITE" id="PS00941">
    <property type="entry name" value="CARBOXYLESTERASE_B_2"/>
    <property type="match status" value="1"/>
</dbReference>
<dbReference type="SUPFAM" id="SSF53474">
    <property type="entry name" value="alpha/beta-Hydrolases"/>
    <property type="match status" value="1"/>
</dbReference>
<dbReference type="InterPro" id="IPR029058">
    <property type="entry name" value="AB_hydrolase_fold"/>
</dbReference>
<evidence type="ECO:0000256" key="4">
    <source>
        <dbReference type="SAM" id="MobiDB-lite"/>
    </source>
</evidence>
<dbReference type="PRINTS" id="PR00878">
    <property type="entry name" value="CHOLNESTRASE"/>
</dbReference>
<organism evidence="6 7">
    <name type="scientific">Commensalibacter oyaizuii</name>
    <dbReference type="NCBI Taxonomy" id="3043873"/>
    <lineage>
        <taxon>Bacteria</taxon>
        <taxon>Pseudomonadati</taxon>
        <taxon>Pseudomonadota</taxon>
        <taxon>Alphaproteobacteria</taxon>
        <taxon>Acetobacterales</taxon>
        <taxon>Acetobacteraceae</taxon>
    </lineage>
</organism>
<proteinExistence type="inferred from homology"/>
<dbReference type="PANTHER" id="PTHR11559">
    <property type="entry name" value="CARBOXYLESTERASE"/>
    <property type="match status" value="1"/>
</dbReference>
<gene>
    <name evidence="6" type="ORF">QJV27_02155</name>
</gene>
<evidence type="ECO:0000313" key="7">
    <source>
        <dbReference type="Proteomes" id="UP001431634"/>
    </source>
</evidence>
<name>A0ABT6Q147_9PROT</name>